<feature type="transmembrane region" description="Helical" evidence="1">
    <location>
        <begin position="113"/>
        <end position="133"/>
    </location>
</feature>
<keyword evidence="1" id="KW-1133">Transmembrane helix</keyword>
<proteinExistence type="predicted"/>
<evidence type="ECO:0000313" key="3">
    <source>
        <dbReference type="Proteomes" id="UP000193411"/>
    </source>
</evidence>
<comment type="caution">
    <text evidence="2">The sequence shown here is derived from an EMBL/GenBank/DDBJ whole genome shotgun (WGS) entry which is preliminary data.</text>
</comment>
<keyword evidence="1" id="KW-0472">Membrane</keyword>
<dbReference type="Proteomes" id="UP000193411">
    <property type="component" value="Unassembled WGS sequence"/>
</dbReference>
<keyword evidence="3" id="KW-1185">Reference proteome</keyword>
<reference evidence="2 3" key="1">
    <citation type="submission" date="2016-07" db="EMBL/GenBank/DDBJ databases">
        <title>Pervasive Adenine N6-methylation of Active Genes in Fungi.</title>
        <authorList>
            <consortium name="DOE Joint Genome Institute"/>
            <person name="Mondo S.J."/>
            <person name="Dannebaum R.O."/>
            <person name="Kuo R.C."/>
            <person name="Labutti K."/>
            <person name="Haridas S."/>
            <person name="Kuo A."/>
            <person name="Salamov A."/>
            <person name="Ahrendt S.R."/>
            <person name="Lipzen A."/>
            <person name="Sullivan W."/>
            <person name="Andreopoulos W.B."/>
            <person name="Clum A."/>
            <person name="Lindquist E."/>
            <person name="Daum C."/>
            <person name="Ramamoorthy G.K."/>
            <person name="Gryganskyi A."/>
            <person name="Culley D."/>
            <person name="Magnuson J.K."/>
            <person name="James T.Y."/>
            <person name="O'Malley M.A."/>
            <person name="Stajich J.E."/>
            <person name="Spatafora J.W."/>
            <person name="Visel A."/>
            <person name="Grigoriev I.V."/>
        </authorList>
    </citation>
    <scope>NUCLEOTIDE SEQUENCE [LARGE SCALE GENOMIC DNA]</scope>
    <source>
        <strain evidence="2 3">PL171</strain>
    </source>
</reference>
<dbReference type="AlphaFoldDB" id="A0A1Y2HN52"/>
<accession>A0A1Y2HN52</accession>
<keyword evidence="1" id="KW-0812">Transmembrane</keyword>
<organism evidence="2 3">
    <name type="scientific">Catenaria anguillulae PL171</name>
    <dbReference type="NCBI Taxonomy" id="765915"/>
    <lineage>
        <taxon>Eukaryota</taxon>
        <taxon>Fungi</taxon>
        <taxon>Fungi incertae sedis</taxon>
        <taxon>Blastocladiomycota</taxon>
        <taxon>Blastocladiomycetes</taxon>
        <taxon>Blastocladiales</taxon>
        <taxon>Catenariaceae</taxon>
        <taxon>Catenaria</taxon>
    </lineage>
</organism>
<evidence type="ECO:0000313" key="2">
    <source>
        <dbReference type="EMBL" id="ORZ36027.1"/>
    </source>
</evidence>
<evidence type="ECO:0000256" key="1">
    <source>
        <dbReference type="SAM" id="Phobius"/>
    </source>
</evidence>
<gene>
    <name evidence="2" type="ORF">BCR44DRAFT_33881</name>
</gene>
<protein>
    <submittedName>
        <fullName evidence="2">Uncharacterized protein</fullName>
    </submittedName>
</protein>
<name>A0A1Y2HN52_9FUNG</name>
<sequence>MATLHALGAFGSFPSKLKVSKGAGATSLDRAHSRKLRLSVIRRIAPIDPFGSAGQATNRVLPTSPETDSFRRHGRARNGAHLCQTIPRESRRLLTPKKCAAYRRRIPRQPRRLYATFLVIILVVLVELARILVKEKMYEVMSGRFDMLRSSKMIDSEE</sequence>
<dbReference type="EMBL" id="MCFL01000019">
    <property type="protein sequence ID" value="ORZ36027.1"/>
    <property type="molecule type" value="Genomic_DNA"/>
</dbReference>